<reference evidence="1" key="1">
    <citation type="submission" date="2021-06" db="EMBL/GenBank/DDBJ databases">
        <authorList>
            <person name="Hodson N. C."/>
            <person name="Mongue J. A."/>
            <person name="Jaron S. K."/>
        </authorList>
    </citation>
    <scope>NUCLEOTIDE SEQUENCE</scope>
</reference>
<evidence type="ECO:0000313" key="2">
    <source>
        <dbReference type="Proteomes" id="UP000708208"/>
    </source>
</evidence>
<keyword evidence="2" id="KW-1185">Reference proteome</keyword>
<proteinExistence type="predicted"/>
<comment type="caution">
    <text evidence="1">The sequence shown here is derived from an EMBL/GenBank/DDBJ whole genome shotgun (WGS) entry which is preliminary data.</text>
</comment>
<accession>A0A8J2JA45</accession>
<protein>
    <submittedName>
        <fullName evidence="1">Uncharacterized protein</fullName>
    </submittedName>
</protein>
<dbReference type="AlphaFoldDB" id="A0A8J2JA45"/>
<evidence type="ECO:0000313" key="1">
    <source>
        <dbReference type="EMBL" id="CAG7704448.1"/>
    </source>
</evidence>
<feature type="non-terminal residue" evidence="1">
    <location>
        <position position="24"/>
    </location>
</feature>
<dbReference type="Proteomes" id="UP000708208">
    <property type="component" value="Unassembled WGS sequence"/>
</dbReference>
<sequence>KQENDVLHSSFFMLAALNRSKSSC</sequence>
<name>A0A8J2JA45_9HEXA</name>
<gene>
    <name evidence="1" type="ORF">AFUS01_LOCUS4579</name>
</gene>
<organism evidence="1 2">
    <name type="scientific">Allacma fusca</name>
    <dbReference type="NCBI Taxonomy" id="39272"/>
    <lineage>
        <taxon>Eukaryota</taxon>
        <taxon>Metazoa</taxon>
        <taxon>Ecdysozoa</taxon>
        <taxon>Arthropoda</taxon>
        <taxon>Hexapoda</taxon>
        <taxon>Collembola</taxon>
        <taxon>Symphypleona</taxon>
        <taxon>Sminthuridae</taxon>
        <taxon>Allacma</taxon>
    </lineage>
</organism>
<dbReference type="EMBL" id="CAJVCH010028600">
    <property type="protein sequence ID" value="CAG7704448.1"/>
    <property type="molecule type" value="Genomic_DNA"/>
</dbReference>